<evidence type="ECO:0000313" key="2">
    <source>
        <dbReference type="Proteomes" id="UP000283975"/>
    </source>
</evidence>
<sequence>MNLLIKDRASGKTTGLIYTSEATQYPIVTFNRMSINYIKEKAKDMGCLIPEPLCIADLKSNSAMGRILPDNVLLDEAGGIIGDALKAYLRTNIVAATMTDSLREHYDRMKKAE</sequence>
<evidence type="ECO:0000313" key="1">
    <source>
        <dbReference type="EMBL" id="RHC52770.1"/>
    </source>
</evidence>
<name>A0A414AQ59_9FIRM</name>
<gene>
    <name evidence="1" type="ORF">DW839_22975</name>
</gene>
<reference evidence="1 2" key="1">
    <citation type="submission" date="2018-08" db="EMBL/GenBank/DDBJ databases">
        <title>A genome reference for cultivated species of the human gut microbiota.</title>
        <authorList>
            <person name="Zou Y."/>
            <person name="Xue W."/>
            <person name="Luo G."/>
        </authorList>
    </citation>
    <scope>NUCLEOTIDE SEQUENCE [LARGE SCALE GENOMIC DNA]</scope>
    <source>
        <strain evidence="1 2">AM35-14</strain>
    </source>
</reference>
<proteinExistence type="predicted"/>
<protein>
    <submittedName>
        <fullName evidence="1">Uncharacterized protein</fullName>
    </submittedName>
</protein>
<dbReference type="RefSeq" id="WP_002573407.1">
    <property type="nucleotide sequence ID" value="NZ_CBCSIM010000019.1"/>
</dbReference>
<dbReference type="Proteomes" id="UP000283975">
    <property type="component" value="Unassembled WGS sequence"/>
</dbReference>
<dbReference type="AlphaFoldDB" id="A0A414AQ59"/>
<comment type="caution">
    <text evidence="1">The sequence shown here is derived from an EMBL/GenBank/DDBJ whole genome shotgun (WGS) entry which is preliminary data.</text>
</comment>
<accession>A0A414AQ59</accession>
<organism evidence="1 2">
    <name type="scientific">Enterocloster bolteae</name>
    <dbReference type="NCBI Taxonomy" id="208479"/>
    <lineage>
        <taxon>Bacteria</taxon>
        <taxon>Bacillati</taxon>
        <taxon>Bacillota</taxon>
        <taxon>Clostridia</taxon>
        <taxon>Lachnospirales</taxon>
        <taxon>Lachnospiraceae</taxon>
        <taxon>Enterocloster</taxon>
    </lineage>
</organism>
<dbReference type="EMBL" id="QSHZ01000029">
    <property type="protein sequence ID" value="RHC52770.1"/>
    <property type="molecule type" value="Genomic_DNA"/>
</dbReference>